<feature type="region of interest" description="Disordered" evidence="1">
    <location>
        <begin position="262"/>
        <end position="289"/>
    </location>
</feature>
<evidence type="ECO:0000256" key="1">
    <source>
        <dbReference type="SAM" id="MobiDB-lite"/>
    </source>
</evidence>
<proteinExistence type="predicted"/>
<evidence type="ECO:0000313" key="4">
    <source>
        <dbReference type="Proteomes" id="UP000000329"/>
    </source>
</evidence>
<reference evidence="3 4" key="1">
    <citation type="submission" date="2010-04" db="EMBL/GenBank/DDBJ databases">
        <title>The genome of Herbaspirillum seropedicae SmR1, an endophytic, nitrogen-fixing, plant-growth promoting beta-Proteobacteria.</title>
        <authorList>
            <person name="Pedrosa F.O."/>
            <person name="Monteiro R.A."/>
            <person name="Wassem R."/>
            <person name="Cruz L.M."/>
            <person name="Ayub R.A."/>
            <person name="Colauto N.B."/>
            <person name="Fernandez M.A."/>
            <person name="Fungaro M.H.P."/>
            <person name="Grisard E.C."/>
            <person name="Hungria M."/>
            <person name="Madeira H.M.F."/>
            <person name="Nodari R.O."/>
            <person name="Osaku C.A."/>
            <person name="Petzl-Erler M.L."/>
            <person name="Terenzi H."/>
            <person name="Vieira L.G.E."/>
            <person name="Almeida M.I.M."/>
            <person name="Alves L.R."/>
            <person name="Arantes O.M.N."/>
            <person name="Balsanelli E."/>
            <person name="Barcellos F.G."/>
            <person name="Baura V.A."/>
            <person name="Binde D.R."/>
            <person name="Campo R.J."/>
            <person name="Chubatsu L.S."/>
            <person name="Chueire L.M.O."/>
            <person name="Ciferri R.R."/>
            <person name="Correa L.C."/>
            <person name="da Conceicao Silva J.L."/>
            <person name="Dabul A.N.G."/>
            <person name="Dambros B.P."/>
            <person name="Faoro H."/>
            <person name="Favetti A."/>
            <person name="Friedermann G."/>
            <person name="Furlaneto M.C."/>
            <person name="Gasques L.S."/>
            <person name="Gimenes C.C.T."/>
            <person name="Gioppo N.M.R."/>
            <person name="Glienke-Blanco C."/>
            <person name="Godoy L.P."/>
            <person name="Guerra M.P."/>
            <person name="Karp S."/>
            <person name="Kava-Cordeiro V."/>
            <person name="Margarido V.P."/>
            <person name="Mathioni S.M."/>
            <person name="Menck-Soares M.A."/>
            <person name="Murace N.K."/>
            <person name="Nicolas M.F."/>
            <person name="Oliveira C.E.C."/>
            <person name="Pagnan N.A.B."/>
            <person name="Pamphile J.A."/>
            <person name="Patussi E.V."/>
            <person name="Pereira L.F.P."/>
            <person name="Pereira-Ferrari L."/>
            <person name="Pinto F.G.S."/>
            <person name="Precoma C."/>
            <person name="Prioli A.J."/>
            <person name="Prioli S.M.A.P."/>
            <person name="Raittz R.T."/>
            <person name="Ramos H.J.O."/>
            <person name="Ribeiro E.M.S.F."/>
            <person name="Rigo L.U."/>
            <person name="Rocha C.L.M.S.C."/>
            <person name="Rocha S.N."/>
            <person name="Santos K."/>
            <person name="Satori D."/>
            <person name="Silva A.G."/>
            <person name="Simao R.C.G."/>
            <person name="Soares M.A.M."/>
            <person name="Souza E.M."/>
            <person name="Steffens M.B.R."/>
            <person name="Steindel M."/>
            <person name="Tadra-Sfeir M.Z."/>
            <person name="Takahashi E.K."/>
            <person name="Torres R.A."/>
            <person name="Valle J.S."/>
            <person name="Vernal J.I."/>
            <person name="Vilas-Boas L.A."/>
            <person name="Watanabe M.A.E."/>
            <person name="Weiss V.A."/>
            <person name="Yates M.A."/>
            <person name="Souza E.M."/>
        </authorList>
    </citation>
    <scope>NUCLEOTIDE SEQUENCE [LARGE SCALE GENOMIC DNA]</scope>
    <source>
        <strain evidence="3 4">SmR1</strain>
    </source>
</reference>
<dbReference type="AlphaFoldDB" id="D8ISH0"/>
<protein>
    <submittedName>
        <fullName evidence="3">Uncharacterized protein</fullName>
    </submittedName>
</protein>
<organism evidence="3 4">
    <name type="scientific">Herbaspirillum seropedicae (strain SmR1)</name>
    <dbReference type="NCBI Taxonomy" id="757424"/>
    <lineage>
        <taxon>Bacteria</taxon>
        <taxon>Pseudomonadati</taxon>
        <taxon>Pseudomonadota</taxon>
        <taxon>Betaproteobacteria</taxon>
        <taxon>Burkholderiales</taxon>
        <taxon>Oxalobacteraceae</taxon>
        <taxon>Herbaspirillum</taxon>
    </lineage>
</organism>
<keyword evidence="2" id="KW-0472">Membrane</keyword>
<accession>D8ISH0</accession>
<dbReference type="KEGG" id="hse:Hsero_2013"/>
<evidence type="ECO:0000313" key="3">
    <source>
        <dbReference type="EMBL" id="ADJ63514.1"/>
    </source>
</evidence>
<name>D8ISH0_HERSS</name>
<keyword evidence="4" id="KW-1185">Reference proteome</keyword>
<feature type="transmembrane region" description="Helical" evidence="2">
    <location>
        <begin position="133"/>
        <end position="158"/>
    </location>
</feature>
<feature type="region of interest" description="Disordered" evidence="1">
    <location>
        <begin position="176"/>
        <end position="195"/>
    </location>
</feature>
<dbReference type="HOGENOM" id="CLU_962323_0_0_4"/>
<keyword evidence="2" id="KW-0812">Transmembrane</keyword>
<keyword evidence="2" id="KW-1133">Transmembrane helix</keyword>
<dbReference type="Proteomes" id="UP000000329">
    <property type="component" value="Chromosome"/>
</dbReference>
<gene>
    <name evidence="3" type="ordered locus">Hsero_2013</name>
</gene>
<evidence type="ECO:0000256" key="2">
    <source>
        <dbReference type="SAM" id="Phobius"/>
    </source>
</evidence>
<sequence length="289" mass="31400">MREPAWRSIQADSIAAEELVEQEILQALGIFQPCRQGHHPAQPLRIKAEVAAVVFADQRNHAVDHGQLHIAAKAGVHFDQLFLAAPLVGSPATETVLGHARPHADDLEDTIGAASAPVLESDVGAGDVVGRGIFGGAGGGVFLGGSLFGGLALLAAAIHRRHEVLLRRSLGHGRGIAHRRAGRGGTRRLGSPRRRRGWAARCGLGRRLFRLDFPGRLRRWLGWLRLSHRHGCGRPHESHLQGRIRPARIVQGRRRLVELGADEQEQQRMHQHGRTQPQRGSAPGTGQAL</sequence>
<dbReference type="EMBL" id="CP002039">
    <property type="protein sequence ID" value="ADJ63514.1"/>
    <property type="molecule type" value="Genomic_DNA"/>
</dbReference>